<dbReference type="PANTHER" id="PTHR21666">
    <property type="entry name" value="PEPTIDASE-RELATED"/>
    <property type="match status" value="1"/>
</dbReference>
<reference evidence="4 5" key="1">
    <citation type="journal article" date="2013" name="Stand. Genomic Sci.">
        <title>Genomic Encyclopedia of Type Strains, Phase I: The one thousand microbial genomes (KMG-I) project.</title>
        <authorList>
            <person name="Kyrpides N.C."/>
            <person name="Woyke T."/>
            <person name="Eisen J.A."/>
            <person name="Garrity G."/>
            <person name="Lilburn T.G."/>
            <person name="Beck B.J."/>
            <person name="Whitman W.B."/>
            <person name="Hugenholtz P."/>
            <person name="Klenk H.P."/>
        </authorList>
    </citation>
    <scope>NUCLEOTIDE SEQUENCE [LARGE SCALE GENOMIC DNA]</scope>
    <source>
        <strain evidence="4 5">DSM 45044</strain>
    </source>
</reference>
<dbReference type="PANTHER" id="PTHR21666:SF289">
    <property type="entry name" value="L-ALA--D-GLU ENDOPEPTIDASE"/>
    <property type="match status" value="1"/>
</dbReference>
<evidence type="ECO:0000256" key="1">
    <source>
        <dbReference type="ARBA" id="ARBA00022729"/>
    </source>
</evidence>
<sequence length="263" mass="27230">MLSLRNGDRGVTARPPGRHRAAPLIHRGRHRAPISVPFAPQGRYVAVVGMAVLSAGAVALGSAAALPSEPPDAALATAFQSREEPRVATPATTGAAAPVTTARSDRGADRLTGPLTVQPAETTWRLPLDHFDLTSLFGMRWGVLHQGLDFGAPEGAPVYAAQAGTVASAGWNGGFGKLVVIDHGDGVRTYYAHNSRLAVAPGDVVEAGDHIADVGNTGNSFGPHSHFELHVDGAPVDPVTYLGSVGVDVTGAARNVLPERDTR</sequence>
<gene>
    <name evidence="4" type="ORF">LX16_2448</name>
</gene>
<evidence type="ECO:0000313" key="5">
    <source>
        <dbReference type="Proteomes" id="UP000321617"/>
    </source>
</evidence>
<comment type="caution">
    <text evidence="4">The sequence shown here is derived from an EMBL/GenBank/DDBJ whole genome shotgun (WGS) entry which is preliminary data.</text>
</comment>
<feature type="region of interest" description="Disordered" evidence="2">
    <location>
        <begin position="81"/>
        <end position="112"/>
    </location>
</feature>
<organism evidence="4 5">
    <name type="scientific">Stackebrandtia albiflava</name>
    <dbReference type="NCBI Taxonomy" id="406432"/>
    <lineage>
        <taxon>Bacteria</taxon>
        <taxon>Bacillati</taxon>
        <taxon>Actinomycetota</taxon>
        <taxon>Actinomycetes</taxon>
        <taxon>Glycomycetales</taxon>
        <taxon>Glycomycetaceae</taxon>
        <taxon>Stackebrandtia</taxon>
    </lineage>
</organism>
<dbReference type="AlphaFoldDB" id="A0A562V1J1"/>
<dbReference type="SUPFAM" id="SSF51261">
    <property type="entry name" value="Duplicated hybrid motif"/>
    <property type="match status" value="1"/>
</dbReference>
<feature type="compositionally biased region" description="Low complexity" evidence="2">
    <location>
        <begin position="87"/>
        <end position="102"/>
    </location>
</feature>
<dbReference type="Proteomes" id="UP000321617">
    <property type="component" value="Unassembled WGS sequence"/>
</dbReference>
<keyword evidence="5" id="KW-1185">Reference proteome</keyword>
<dbReference type="InterPro" id="IPR016047">
    <property type="entry name" value="M23ase_b-sheet_dom"/>
</dbReference>
<dbReference type="InterPro" id="IPR050570">
    <property type="entry name" value="Cell_wall_metabolism_enzyme"/>
</dbReference>
<name>A0A562V1J1_9ACTN</name>
<dbReference type="GO" id="GO:0004222">
    <property type="term" value="F:metalloendopeptidase activity"/>
    <property type="evidence" value="ECO:0007669"/>
    <property type="project" value="TreeGrafter"/>
</dbReference>
<accession>A0A562V1J1</accession>
<dbReference type="RefSeq" id="WP_147138266.1">
    <property type="nucleotide sequence ID" value="NZ_BAABIJ010000002.1"/>
</dbReference>
<feature type="domain" description="M23ase beta-sheet core" evidence="3">
    <location>
        <begin position="145"/>
        <end position="238"/>
    </location>
</feature>
<keyword evidence="1" id="KW-0732">Signal</keyword>
<proteinExistence type="predicted"/>
<evidence type="ECO:0000256" key="2">
    <source>
        <dbReference type="SAM" id="MobiDB-lite"/>
    </source>
</evidence>
<dbReference type="EMBL" id="VLLL01000006">
    <property type="protein sequence ID" value="TWJ11721.1"/>
    <property type="molecule type" value="Genomic_DNA"/>
</dbReference>
<evidence type="ECO:0000259" key="3">
    <source>
        <dbReference type="Pfam" id="PF01551"/>
    </source>
</evidence>
<dbReference type="OrthoDB" id="5244067at2"/>
<dbReference type="InterPro" id="IPR011055">
    <property type="entry name" value="Dup_hybrid_motif"/>
</dbReference>
<dbReference type="CDD" id="cd12797">
    <property type="entry name" value="M23_peptidase"/>
    <property type="match status" value="1"/>
</dbReference>
<dbReference type="Gene3D" id="2.70.70.10">
    <property type="entry name" value="Glucose Permease (Domain IIA)"/>
    <property type="match status" value="1"/>
</dbReference>
<keyword evidence="4" id="KW-0378">Hydrolase</keyword>
<dbReference type="Pfam" id="PF01551">
    <property type="entry name" value="Peptidase_M23"/>
    <property type="match status" value="1"/>
</dbReference>
<evidence type="ECO:0000313" key="4">
    <source>
        <dbReference type="EMBL" id="TWJ11721.1"/>
    </source>
</evidence>
<protein>
    <submittedName>
        <fullName evidence="4">Murein DD-endopeptidase MepM/ murein hydrolase activator NlpD</fullName>
    </submittedName>
</protein>